<feature type="region of interest" description="Disordered" evidence="1">
    <location>
        <begin position="324"/>
        <end position="350"/>
    </location>
</feature>
<sequence length="459" mass="51296">MPASCRRKLVASTISPSVLNRTCVEPSRTLIRLGAELQDIQQLIFPTINTSERRGVAQENPLYLWKLSRCEGGSGTNPGFYKRESERNKKREREEERVHSLTHERRGWRETEQLADSTTGQIGTGTTRRPHFRASYTKDRTVPPYCTSISYHGRLNDTQTLLTIFIVPDTKKNSSCYEHDPGGWAEPLNIVSGREEFRGGQTMIVYEFKKLYKEIQISTRRYGYYHIKLDSITATPASVGTTVAERLARSPPTKAIRVQFPAGSLRIFACGNRAGRCRWSAGFSRGSPVSPTLSFRRYYILTSVTLIGSQGHDVKSRPDLFTHQQASLPSPQSDAGEKLKTEDSEPAGHRLGTRKMLVVPRGRARTVIGSAFSPHEHDAQLLETDGTLAPCVDEEVLGSSPGTVHTRRTQQEPVTRVEPRETGCIAATHERAARHPSHSCCDVNSTTAFKWPMCKLAND</sequence>
<name>A0ABQ9HF59_9NEOP</name>
<organism evidence="2 3">
    <name type="scientific">Dryococelus australis</name>
    <dbReference type="NCBI Taxonomy" id="614101"/>
    <lineage>
        <taxon>Eukaryota</taxon>
        <taxon>Metazoa</taxon>
        <taxon>Ecdysozoa</taxon>
        <taxon>Arthropoda</taxon>
        <taxon>Hexapoda</taxon>
        <taxon>Insecta</taxon>
        <taxon>Pterygota</taxon>
        <taxon>Neoptera</taxon>
        <taxon>Polyneoptera</taxon>
        <taxon>Phasmatodea</taxon>
        <taxon>Verophasmatodea</taxon>
        <taxon>Anareolatae</taxon>
        <taxon>Phasmatidae</taxon>
        <taxon>Eurycanthinae</taxon>
        <taxon>Dryococelus</taxon>
    </lineage>
</organism>
<dbReference type="Proteomes" id="UP001159363">
    <property type="component" value="Chromosome 4"/>
</dbReference>
<evidence type="ECO:0000313" key="2">
    <source>
        <dbReference type="EMBL" id="KAJ8882957.1"/>
    </source>
</evidence>
<accession>A0ABQ9HF59</accession>
<proteinExistence type="predicted"/>
<dbReference type="EMBL" id="JARBHB010000005">
    <property type="protein sequence ID" value="KAJ8882957.1"/>
    <property type="molecule type" value="Genomic_DNA"/>
</dbReference>
<feature type="region of interest" description="Disordered" evidence="1">
    <location>
        <begin position="76"/>
        <end position="136"/>
    </location>
</feature>
<evidence type="ECO:0000256" key="1">
    <source>
        <dbReference type="SAM" id="MobiDB-lite"/>
    </source>
</evidence>
<protein>
    <submittedName>
        <fullName evidence="2">Uncharacterized protein</fullName>
    </submittedName>
</protein>
<comment type="caution">
    <text evidence="2">The sequence shown here is derived from an EMBL/GenBank/DDBJ whole genome shotgun (WGS) entry which is preliminary data.</text>
</comment>
<keyword evidence="3" id="KW-1185">Reference proteome</keyword>
<feature type="compositionally biased region" description="Polar residues" evidence="1">
    <location>
        <begin position="324"/>
        <end position="333"/>
    </location>
</feature>
<reference evidence="2 3" key="1">
    <citation type="submission" date="2023-02" db="EMBL/GenBank/DDBJ databases">
        <title>LHISI_Scaffold_Assembly.</title>
        <authorList>
            <person name="Stuart O.P."/>
            <person name="Cleave R."/>
            <person name="Magrath M.J.L."/>
            <person name="Mikheyev A.S."/>
        </authorList>
    </citation>
    <scope>NUCLEOTIDE SEQUENCE [LARGE SCALE GENOMIC DNA]</scope>
    <source>
        <strain evidence="2">Daus_M_001</strain>
        <tissue evidence="2">Leg muscle</tissue>
    </source>
</reference>
<feature type="compositionally biased region" description="Basic and acidic residues" evidence="1">
    <location>
        <begin position="81"/>
        <end position="112"/>
    </location>
</feature>
<evidence type="ECO:0000313" key="3">
    <source>
        <dbReference type="Proteomes" id="UP001159363"/>
    </source>
</evidence>
<feature type="compositionally biased region" description="Low complexity" evidence="1">
    <location>
        <begin position="118"/>
        <end position="127"/>
    </location>
</feature>
<gene>
    <name evidence="2" type="ORF">PR048_014796</name>
</gene>
<feature type="compositionally biased region" description="Basic and acidic residues" evidence="1">
    <location>
        <begin position="335"/>
        <end position="348"/>
    </location>
</feature>